<dbReference type="Gene3D" id="1.10.443.10">
    <property type="entry name" value="Intergrase catalytic core"/>
    <property type="match status" value="1"/>
</dbReference>
<dbReference type="PANTHER" id="PTHR30349">
    <property type="entry name" value="PHAGE INTEGRASE-RELATED"/>
    <property type="match status" value="1"/>
</dbReference>
<evidence type="ECO:0000313" key="3">
    <source>
        <dbReference type="EMBL" id="GES17008.1"/>
    </source>
</evidence>
<accession>A0A5M3XFY6</accession>
<name>A0A5M3XFY6_9ACTN</name>
<dbReference type="GO" id="GO:0006310">
    <property type="term" value="P:DNA recombination"/>
    <property type="evidence" value="ECO:0007669"/>
    <property type="project" value="UniProtKB-KW"/>
</dbReference>
<dbReference type="SUPFAM" id="SSF56349">
    <property type="entry name" value="DNA breaking-rejoining enzymes"/>
    <property type="match status" value="1"/>
</dbReference>
<dbReference type="InterPro" id="IPR050090">
    <property type="entry name" value="Tyrosine_recombinase_XerCD"/>
</dbReference>
<evidence type="ECO:0000313" key="4">
    <source>
        <dbReference type="Proteomes" id="UP000331127"/>
    </source>
</evidence>
<dbReference type="AlphaFoldDB" id="A0A5M3XFY6"/>
<keyword evidence="4" id="KW-1185">Reference proteome</keyword>
<dbReference type="Proteomes" id="UP000331127">
    <property type="component" value="Unassembled WGS sequence"/>
</dbReference>
<dbReference type="RefSeq" id="WP_155361985.1">
    <property type="nucleotide sequence ID" value="NZ_BAAAHL010000016.1"/>
</dbReference>
<protein>
    <submittedName>
        <fullName evidence="3">Integrase</fullName>
    </submittedName>
</protein>
<dbReference type="PROSITE" id="PS51898">
    <property type="entry name" value="TYR_RECOMBINASE"/>
    <property type="match status" value="1"/>
</dbReference>
<comment type="caution">
    <text evidence="3">The sequence shown here is derived from an EMBL/GenBank/DDBJ whole genome shotgun (WGS) entry which is preliminary data.</text>
</comment>
<dbReference type="PANTHER" id="PTHR30349:SF81">
    <property type="entry name" value="TYROSINE RECOMBINASE XERC"/>
    <property type="match status" value="1"/>
</dbReference>
<keyword evidence="1" id="KW-0233">DNA recombination</keyword>
<dbReference type="InterPro" id="IPR013762">
    <property type="entry name" value="Integrase-like_cat_sf"/>
</dbReference>
<feature type="domain" description="Tyr recombinase" evidence="2">
    <location>
        <begin position="102"/>
        <end position="300"/>
    </location>
</feature>
<evidence type="ECO:0000259" key="2">
    <source>
        <dbReference type="PROSITE" id="PS51898"/>
    </source>
</evidence>
<dbReference type="InterPro" id="IPR002104">
    <property type="entry name" value="Integrase_catalytic"/>
</dbReference>
<sequence>MSALEQTLADYLRLRRSLGHDLAESAWMLPGFVAFLDERGMQTVTVRAALEWAQAAETEGRTTTIGPRRMTAVRGFARYLTGLDPATEVPPLGLMPHRPHWRQPFIYSPANIQQVMAYARHHLTAPLRSATYETLIGLLASSGLRIGEAIKLDRSDVDWHEGVLLIRESKFGKSRLVPVDSSVVQALARYAELRDNLQPHPRDPSFFISRTRKRLIYAVVCPTFRQLITGTGVGAEAPSPPRMHDLRHTFAVRTLLSWYRAGVDVPAKLPALSTYLGHREPASTYWYLSAVPELLALAAARQETVWQEIRP</sequence>
<dbReference type="GO" id="GO:0003677">
    <property type="term" value="F:DNA binding"/>
    <property type="evidence" value="ECO:0007669"/>
    <property type="project" value="InterPro"/>
</dbReference>
<dbReference type="InterPro" id="IPR011010">
    <property type="entry name" value="DNA_brk_join_enz"/>
</dbReference>
<organism evidence="3 4">
    <name type="scientific">Acrocarpospora macrocephala</name>
    <dbReference type="NCBI Taxonomy" id="150177"/>
    <lineage>
        <taxon>Bacteria</taxon>
        <taxon>Bacillati</taxon>
        <taxon>Actinomycetota</taxon>
        <taxon>Actinomycetes</taxon>
        <taxon>Streptosporangiales</taxon>
        <taxon>Streptosporangiaceae</taxon>
        <taxon>Acrocarpospora</taxon>
    </lineage>
</organism>
<dbReference type="OrthoDB" id="5464621at2"/>
<dbReference type="GO" id="GO:0015074">
    <property type="term" value="P:DNA integration"/>
    <property type="evidence" value="ECO:0007669"/>
    <property type="project" value="InterPro"/>
</dbReference>
<evidence type="ECO:0000256" key="1">
    <source>
        <dbReference type="ARBA" id="ARBA00023172"/>
    </source>
</evidence>
<reference evidence="3 4" key="1">
    <citation type="submission" date="2019-10" db="EMBL/GenBank/DDBJ databases">
        <title>Whole genome shotgun sequence of Acrocarpospora macrocephala NBRC 16266.</title>
        <authorList>
            <person name="Ichikawa N."/>
            <person name="Kimura A."/>
            <person name="Kitahashi Y."/>
            <person name="Komaki H."/>
            <person name="Oguchi A."/>
        </authorList>
    </citation>
    <scope>NUCLEOTIDE SEQUENCE [LARGE SCALE GENOMIC DNA]</scope>
    <source>
        <strain evidence="3 4">NBRC 16266</strain>
    </source>
</reference>
<dbReference type="EMBL" id="BLAE01000131">
    <property type="protein sequence ID" value="GES17008.1"/>
    <property type="molecule type" value="Genomic_DNA"/>
</dbReference>
<proteinExistence type="predicted"/>
<gene>
    <name evidence="3" type="ORF">Amac_106060</name>
</gene>
<dbReference type="Pfam" id="PF00589">
    <property type="entry name" value="Phage_integrase"/>
    <property type="match status" value="1"/>
</dbReference>